<dbReference type="OrthoDB" id="75912at2759"/>
<accession>W4H0A8</accession>
<keyword evidence="1" id="KW-1133">Transmembrane helix</keyword>
<keyword evidence="1" id="KW-0812">Transmembrane</keyword>
<dbReference type="PROSITE" id="PS51257">
    <property type="entry name" value="PROKAR_LIPOPROTEIN"/>
    <property type="match status" value="1"/>
</dbReference>
<sequence>MGYELLRQHPALGGVAACGSLMLLTAILHPSWVAVVRASDDASPWQVTMGPVGLYIHESSLMQSLFPAFNRTTMTSETWGGFCAQGNHAADVRFAGICGTTLTAVQCLLVVAALLCFAAQVALWQSRVKCRVLVGASALFSALAVTTVGVLRLWLNVLGDFALALSSMAEAGVSDDPLGNEKNAVESVTAMCISHGARCLDMTLSLYCLVGSSVAFITVAFAFVLVAIRSLQRRKSCKQYLYEEIT</sequence>
<protein>
    <submittedName>
        <fullName evidence="2">Uncharacterized protein</fullName>
    </submittedName>
</protein>
<feature type="transmembrane region" description="Helical" evidence="1">
    <location>
        <begin position="94"/>
        <end position="120"/>
    </location>
</feature>
<dbReference type="RefSeq" id="XP_009825370.1">
    <property type="nucleotide sequence ID" value="XM_009827068.1"/>
</dbReference>
<feature type="transmembrane region" description="Helical" evidence="1">
    <location>
        <begin position="12"/>
        <end position="35"/>
    </location>
</feature>
<organism evidence="2">
    <name type="scientific">Aphanomyces astaci</name>
    <name type="common">Crayfish plague agent</name>
    <dbReference type="NCBI Taxonomy" id="112090"/>
    <lineage>
        <taxon>Eukaryota</taxon>
        <taxon>Sar</taxon>
        <taxon>Stramenopiles</taxon>
        <taxon>Oomycota</taxon>
        <taxon>Saprolegniomycetes</taxon>
        <taxon>Saprolegniales</taxon>
        <taxon>Verrucalvaceae</taxon>
        <taxon>Aphanomyces</taxon>
    </lineage>
</organism>
<feature type="transmembrane region" description="Helical" evidence="1">
    <location>
        <begin position="132"/>
        <end position="155"/>
    </location>
</feature>
<dbReference type="EMBL" id="KI913118">
    <property type="protein sequence ID" value="ETV85353.1"/>
    <property type="molecule type" value="Genomic_DNA"/>
</dbReference>
<name>W4H0A8_APHAT</name>
<dbReference type="VEuPathDB" id="FungiDB:H257_03113"/>
<evidence type="ECO:0000313" key="2">
    <source>
        <dbReference type="EMBL" id="ETV85352.1"/>
    </source>
</evidence>
<feature type="transmembrane region" description="Helical" evidence="1">
    <location>
        <begin position="204"/>
        <end position="228"/>
    </location>
</feature>
<gene>
    <name evidence="2" type="ORF">H257_03113</name>
</gene>
<evidence type="ECO:0000256" key="1">
    <source>
        <dbReference type="SAM" id="Phobius"/>
    </source>
</evidence>
<reference evidence="2" key="1">
    <citation type="submission" date="2013-12" db="EMBL/GenBank/DDBJ databases">
        <title>The Genome Sequence of Aphanomyces astaci APO3.</title>
        <authorList>
            <consortium name="The Broad Institute Genomics Platform"/>
            <person name="Russ C."/>
            <person name="Tyler B."/>
            <person name="van West P."/>
            <person name="Dieguez-Uribeondo J."/>
            <person name="Young S.K."/>
            <person name="Zeng Q."/>
            <person name="Gargeya S."/>
            <person name="Fitzgerald M."/>
            <person name="Abouelleil A."/>
            <person name="Alvarado L."/>
            <person name="Chapman S.B."/>
            <person name="Gainer-Dewar J."/>
            <person name="Goldberg J."/>
            <person name="Griggs A."/>
            <person name="Gujja S."/>
            <person name="Hansen M."/>
            <person name="Howarth C."/>
            <person name="Imamovic A."/>
            <person name="Ireland A."/>
            <person name="Larimer J."/>
            <person name="McCowan C."/>
            <person name="Murphy C."/>
            <person name="Pearson M."/>
            <person name="Poon T.W."/>
            <person name="Priest M."/>
            <person name="Roberts A."/>
            <person name="Saif S."/>
            <person name="Shea T."/>
            <person name="Sykes S."/>
            <person name="Wortman J."/>
            <person name="Nusbaum C."/>
            <person name="Birren B."/>
        </authorList>
    </citation>
    <scope>NUCLEOTIDE SEQUENCE [LARGE SCALE GENOMIC DNA]</scope>
    <source>
        <strain evidence="2">APO3</strain>
    </source>
</reference>
<proteinExistence type="predicted"/>
<dbReference type="GeneID" id="20805109"/>
<dbReference type="EMBL" id="KI913118">
    <property type="protein sequence ID" value="ETV85352.1"/>
    <property type="molecule type" value="Genomic_DNA"/>
</dbReference>
<keyword evidence="1" id="KW-0472">Membrane</keyword>
<dbReference type="RefSeq" id="XP_009825371.1">
    <property type="nucleotide sequence ID" value="XM_009827069.1"/>
</dbReference>
<dbReference type="AlphaFoldDB" id="W4H0A8"/>